<dbReference type="Proteomes" id="UP000507222">
    <property type="component" value="Unassembled WGS sequence"/>
</dbReference>
<name>A0A6J5WZV3_PRUAR</name>
<dbReference type="EMBL" id="CAEKKB010000003">
    <property type="protein sequence ID" value="CAB4304048.1"/>
    <property type="molecule type" value="Genomic_DNA"/>
</dbReference>
<organism evidence="2 4">
    <name type="scientific">Prunus armeniaca</name>
    <name type="common">Apricot</name>
    <name type="synonym">Armeniaca vulgaris</name>
    <dbReference type="NCBI Taxonomy" id="36596"/>
    <lineage>
        <taxon>Eukaryota</taxon>
        <taxon>Viridiplantae</taxon>
        <taxon>Streptophyta</taxon>
        <taxon>Embryophyta</taxon>
        <taxon>Tracheophyta</taxon>
        <taxon>Spermatophyta</taxon>
        <taxon>Magnoliopsida</taxon>
        <taxon>eudicotyledons</taxon>
        <taxon>Gunneridae</taxon>
        <taxon>Pentapetalae</taxon>
        <taxon>rosids</taxon>
        <taxon>fabids</taxon>
        <taxon>Rosales</taxon>
        <taxon>Rosaceae</taxon>
        <taxon>Amygdaloideae</taxon>
        <taxon>Amygdaleae</taxon>
        <taxon>Prunus</taxon>
    </lineage>
</organism>
<evidence type="ECO:0000313" key="1">
    <source>
        <dbReference type="EMBL" id="CAB4273529.1"/>
    </source>
</evidence>
<keyword evidence="4" id="KW-1185">Reference proteome</keyword>
<proteinExistence type="predicted"/>
<evidence type="ECO:0000313" key="2">
    <source>
        <dbReference type="EMBL" id="CAB4304048.1"/>
    </source>
</evidence>
<accession>A0A6J5WZV3</accession>
<dbReference type="EMBL" id="CAEKDK010000003">
    <property type="protein sequence ID" value="CAB4273529.1"/>
    <property type="molecule type" value="Genomic_DNA"/>
</dbReference>
<sequence length="92" mass="10320">MAQVQVASNKCFIKIVHCYLLKAGKEKEAQEYHKKVSRASRVGNLESVKMWNYITLPFQVLKVMEDMGLGTNHLSFSMPPTPPEVFPTPAPG</sequence>
<evidence type="ECO:0000313" key="4">
    <source>
        <dbReference type="Proteomes" id="UP000507245"/>
    </source>
</evidence>
<evidence type="ECO:0000313" key="3">
    <source>
        <dbReference type="Proteomes" id="UP000507222"/>
    </source>
</evidence>
<dbReference type="Proteomes" id="UP000507245">
    <property type="component" value="Unassembled WGS sequence"/>
</dbReference>
<protein>
    <submittedName>
        <fullName evidence="2">Uncharacterized protein</fullName>
    </submittedName>
</protein>
<reference evidence="2 3" key="2">
    <citation type="submission" date="2020-05" db="EMBL/GenBank/DDBJ databases">
        <authorList>
            <person name="Campoy J."/>
            <person name="Schneeberger K."/>
            <person name="Spophaly S."/>
        </authorList>
    </citation>
    <scope>NUCLEOTIDE SEQUENCE [LARGE SCALE GENOMIC DNA]</scope>
    <source>
        <strain evidence="2">PruArmRojPasFocal</strain>
    </source>
</reference>
<reference evidence="4" key="1">
    <citation type="journal article" date="2020" name="Genome Biol.">
        <title>Gamete binning: chromosome-level and haplotype-resolved genome assembly enabled by high-throughput single-cell sequencing of gamete genomes.</title>
        <authorList>
            <person name="Campoy J.A."/>
            <person name="Sun H."/>
            <person name="Goel M."/>
            <person name="Jiao W.-B."/>
            <person name="Folz-Donahue K."/>
            <person name="Wang N."/>
            <person name="Rubio M."/>
            <person name="Liu C."/>
            <person name="Kukat C."/>
            <person name="Ruiz D."/>
            <person name="Huettel B."/>
            <person name="Schneeberger K."/>
        </authorList>
    </citation>
    <scope>NUCLEOTIDE SEQUENCE [LARGE SCALE GENOMIC DNA]</scope>
    <source>
        <strain evidence="4">cv. Rojo Pasion</strain>
    </source>
</reference>
<dbReference type="AlphaFoldDB" id="A0A6J5WZV3"/>
<gene>
    <name evidence="1" type="ORF">CURHAP_LOCUS21370</name>
    <name evidence="2" type="ORF">ORAREDHAP_LOCUS21260</name>
</gene>